<sequence>MTALNGLLEAQGTVYGTEFLVDLAGRFEDNPYDASSSGLEPKYGGAYEGSSMDPLYGVCMAMSNNPEAALTYFTPDGETGERPGEQSAERWKLLTERTWDPNVGLDSLTGAVAAASAYRNTSDSTVPQADARATWLVGQAIPYFAQDDAPEKTETMKENLAVVIGNSGEEFSAIASGQVIEDNVNDLGLEGYVSTADFESLVYDVIDNENAAGTMAAGLGQYHHGQIEAIVAGSDSPATGICDQYQGAAATMGYLEAVATRRAGDDEAAKQEAKGNVSTALSVFSTVLASGVGAVTGGTSWAVAGPLLYGVGSTVAQPIVVDEVTEDWDVPDTVEADDIQNVLHAQSYVDAARYGTLQSSTIAIGESIPTYGGTEPLCSQVDGQVVVNAPDPMTPDAAAYILGWRTAVTNSGSSDQQMIDLDEAVQTGWTKGAEQGKEGGE</sequence>
<gene>
    <name evidence="2" type="ORF">NCTC11636_01482</name>
</gene>
<dbReference type="KEGG" id="ahw:NCTC11636_01482"/>
<protein>
    <recommendedName>
        <fullName evidence="1">DUF6571 domain-containing protein</fullName>
    </recommendedName>
</protein>
<dbReference type="RefSeq" id="WP_126382557.1">
    <property type="nucleotide sequence ID" value="NZ_LR134350.1"/>
</dbReference>
<dbReference type="AlphaFoldDB" id="A0A448HH38"/>
<evidence type="ECO:0000313" key="2">
    <source>
        <dbReference type="EMBL" id="VEG28331.1"/>
    </source>
</evidence>
<feature type="domain" description="DUF6571" evidence="1">
    <location>
        <begin position="11"/>
        <end position="438"/>
    </location>
</feature>
<dbReference type="InterPro" id="IPR046701">
    <property type="entry name" value="DUF6571"/>
</dbReference>
<reference evidence="2 3" key="1">
    <citation type="submission" date="2018-12" db="EMBL/GenBank/DDBJ databases">
        <authorList>
            <consortium name="Pathogen Informatics"/>
        </authorList>
    </citation>
    <scope>NUCLEOTIDE SEQUENCE [LARGE SCALE GENOMIC DNA]</scope>
    <source>
        <strain evidence="2 3">NCTC11636</strain>
    </source>
</reference>
<organism evidence="2 3">
    <name type="scientific">Actinomyces howellii</name>
    <dbReference type="NCBI Taxonomy" id="52771"/>
    <lineage>
        <taxon>Bacteria</taxon>
        <taxon>Bacillati</taxon>
        <taxon>Actinomycetota</taxon>
        <taxon>Actinomycetes</taxon>
        <taxon>Actinomycetales</taxon>
        <taxon>Actinomycetaceae</taxon>
        <taxon>Actinomyces</taxon>
    </lineage>
</organism>
<evidence type="ECO:0000259" key="1">
    <source>
        <dbReference type="Pfam" id="PF20211"/>
    </source>
</evidence>
<dbReference type="Pfam" id="PF20211">
    <property type="entry name" value="DUF6571"/>
    <property type="match status" value="1"/>
</dbReference>
<dbReference type="Proteomes" id="UP000266895">
    <property type="component" value="Chromosome"/>
</dbReference>
<dbReference type="OrthoDB" id="3246019at2"/>
<proteinExistence type="predicted"/>
<accession>A0A448HH38</accession>
<dbReference type="EMBL" id="LR134350">
    <property type="protein sequence ID" value="VEG28331.1"/>
    <property type="molecule type" value="Genomic_DNA"/>
</dbReference>
<name>A0A448HH38_9ACTO</name>
<keyword evidence="3" id="KW-1185">Reference proteome</keyword>
<evidence type="ECO:0000313" key="3">
    <source>
        <dbReference type="Proteomes" id="UP000266895"/>
    </source>
</evidence>